<dbReference type="AlphaFoldDB" id="A0A0T6BEJ5"/>
<keyword evidence="1" id="KW-1133">Transmembrane helix</keyword>
<evidence type="ECO:0000313" key="3">
    <source>
        <dbReference type="EMBL" id="KRT85743.1"/>
    </source>
</evidence>
<feature type="non-terminal residue" evidence="3">
    <location>
        <position position="1"/>
    </location>
</feature>
<dbReference type="InterPro" id="IPR052624">
    <property type="entry name" value="CRIM1"/>
</dbReference>
<evidence type="ECO:0000259" key="2">
    <source>
        <dbReference type="PROSITE" id="PS51252"/>
    </source>
</evidence>
<evidence type="ECO:0000256" key="1">
    <source>
        <dbReference type="SAM" id="Phobius"/>
    </source>
</evidence>
<dbReference type="Gene3D" id="2.10.70.10">
    <property type="entry name" value="Complement Module, domain 1"/>
    <property type="match status" value="2"/>
</dbReference>
<dbReference type="GO" id="GO:0004867">
    <property type="term" value="F:serine-type endopeptidase inhibitor activity"/>
    <property type="evidence" value="ECO:0007669"/>
    <property type="project" value="InterPro"/>
</dbReference>
<gene>
    <name evidence="3" type="ORF">AMK59_1458</name>
</gene>
<dbReference type="PROSITE" id="PS51252">
    <property type="entry name" value="ANTISTASIN"/>
    <property type="match status" value="1"/>
</dbReference>
<comment type="caution">
    <text evidence="3">The sequence shown here is derived from an EMBL/GenBank/DDBJ whole genome shotgun (WGS) entry which is preliminary data.</text>
</comment>
<feature type="transmembrane region" description="Helical" evidence="1">
    <location>
        <begin position="425"/>
        <end position="445"/>
    </location>
</feature>
<dbReference type="PANTHER" id="PTHR46439:SF1">
    <property type="entry name" value="CYSTEINE-RICH MOTOR NEURON 1 PROTEIN"/>
    <property type="match status" value="1"/>
</dbReference>
<evidence type="ECO:0000313" key="4">
    <source>
        <dbReference type="Proteomes" id="UP000051574"/>
    </source>
</evidence>
<dbReference type="EMBL" id="LJIG01001197">
    <property type="protein sequence ID" value="KRT85743.1"/>
    <property type="molecule type" value="Genomic_DNA"/>
</dbReference>
<dbReference type="PANTHER" id="PTHR46439">
    <property type="entry name" value="CYSTEINE-RICH MOTOR NEURON 1 PROTEIN"/>
    <property type="match status" value="1"/>
</dbReference>
<dbReference type="SUPFAM" id="SSF57603">
    <property type="entry name" value="FnI-like domain"/>
    <property type="match status" value="2"/>
</dbReference>
<dbReference type="Pfam" id="PF02822">
    <property type="entry name" value="Antistasin"/>
    <property type="match status" value="1"/>
</dbReference>
<keyword evidence="4" id="KW-1185">Reference proteome</keyword>
<dbReference type="OrthoDB" id="5976811at2759"/>
<reference evidence="3 4" key="1">
    <citation type="submission" date="2015-09" db="EMBL/GenBank/DDBJ databases">
        <title>Draft genome of the scarab beetle Oryctes borbonicus.</title>
        <authorList>
            <person name="Meyer J.M."/>
            <person name="Markov G.V."/>
            <person name="Baskaran P."/>
            <person name="Herrmann M."/>
            <person name="Sommer R.J."/>
            <person name="Roedelsperger C."/>
        </authorList>
    </citation>
    <scope>NUCLEOTIDE SEQUENCE [LARGE SCALE GENOMIC DNA]</scope>
    <source>
        <strain evidence="3">OB123</strain>
        <tissue evidence="3">Whole animal</tissue>
    </source>
</reference>
<feature type="domain" description="Antistasin-like" evidence="2">
    <location>
        <begin position="338"/>
        <end position="364"/>
    </location>
</feature>
<protein>
    <recommendedName>
        <fullName evidence="2">Antistasin-like domain-containing protein</fullName>
    </recommendedName>
</protein>
<keyword evidence="1" id="KW-0472">Membrane</keyword>
<accession>A0A0T6BEJ5</accession>
<name>A0A0T6BEJ5_9SCAR</name>
<dbReference type="GO" id="GO:0005886">
    <property type="term" value="C:plasma membrane"/>
    <property type="evidence" value="ECO:0007669"/>
    <property type="project" value="TreeGrafter"/>
</dbReference>
<keyword evidence="1" id="KW-0812">Transmembrane</keyword>
<sequence>VSSSGSTYVLNSDDICPPDSELIDDICKCNVDLCPLPSCDKFLTIVRNGTDNPGNCCPLYTCDNCTAEAYPNGTCACGEGAFLNEEEVCECIDPHKTIVGDVCVCDPAKCELPLLCDTHSVEVKVVKGCCVQTVCRPCPEDSYPKNFQSDEIEDKCICFPCPDTQCNETHVPHILQRGRNVPTQCCDLYECVPKDTTSQQCVVNELVYEDGEWWVTDDKQNCTCHNGVALCNEPLTADVLVKHCLHNDTSYPHLASWTEDTCTNCTCLHGIPKCIAHLCNVTESVVKKYKECQYEDRSYQHLESWVTKECLKCDCYNGELRCEPHNCSSTSIDTRKDCLPLDNCKRSCKNGYKVNRRGCAVCKCRIVASVVEKDSLLDTYMKDHNLSANDILELLNEKSERKEKPVEDMIPKITPGLNKERTHPWSVYLVGLLAFIIGAVSYYGYTICKKKCTYNYSPVSKPMDNNNLPLQGDIKYISEKSPLNT</sequence>
<dbReference type="InterPro" id="IPR004094">
    <property type="entry name" value="Antistasin-like"/>
</dbReference>
<dbReference type="Proteomes" id="UP000051574">
    <property type="component" value="Unassembled WGS sequence"/>
</dbReference>
<proteinExistence type="predicted"/>
<organism evidence="3 4">
    <name type="scientific">Oryctes borbonicus</name>
    <dbReference type="NCBI Taxonomy" id="1629725"/>
    <lineage>
        <taxon>Eukaryota</taxon>
        <taxon>Metazoa</taxon>
        <taxon>Ecdysozoa</taxon>
        <taxon>Arthropoda</taxon>
        <taxon>Hexapoda</taxon>
        <taxon>Insecta</taxon>
        <taxon>Pterygota</taxon>
        <taxon>Neoptera</taxon>
        <taxon>Endopterygota</taxon>
        <taxon>Coleoptera</taxon>
        <taxon>Polyphaga</taxon>
        <taxon>Scarabaeiformia</taxon>
        <taxon>Scarabaeidae</taxon>
        <taxon>Dynastinae</taxon>
        <taxon>Oryctes</taxon>
    </lineage>
</organism>